<dbReference type="EMBL" id="SRSF01000008">
    <property type="protein sequence ID" value="THH36491.1"/>
    <property type="molecule type" value="Genomic_DNA"/>
</dbReference>
<dbReference type="Pfam" id="PF01832">
    <property type="entry name" value="Glucosaminidase"/>
    <property type="match status" value="1"/>
</dbReference>
<keyword evidence="1" id="KW-0378">Hydrolase</keyword>
<dbReference type="PANTHER" id="PTHR33308:SF9">
    <property type="entry name" value="PEPTIDOGLYCAN HYDROLASE FLGJ"/>
    <property type="match status" value="1"/>
</dbReference>
<dbReference type="RefSeq" id="WP_136460111.1">
    <property type="nucleotide sequence ID" value="NZ_SRSF01000008.1"/>
</dbReference>
<dbReference type="AlphaFoldDB" id="A0A4S4NEG1"/>
<evidence type="ECO:0000259" key="2">
    <source>
        <dbReference type="SMART" id="SM00047"/>
    </source>
</evidence>
<dbReference type="GO" id="GO:0004040">
    <property type="term" value="F:amidase activity"/>
    <property type="evidence" value="ECO:0007669"/>
    <property type="project" value="InterPro"/>
</dbReference>
<feature type="domain" description="Mannosyl-glycoprotein endo-beta-N-acetylglucosamidase-like" evidence="2">
    <location>
        <begin position="99"/>
        <end position="245"/>
    </location>
</feature>
<dbReference type="Gene3D" id="1.10.530.10">
    <property type="match status" value="1"/>
</dbReference>
<proteinExistence type="predicted"/>
<comment type="caution">
    <text evidence="3">The sequence shown here is derived from an EMBL/GenBank/DDBJ whole genome shotgun (WGS) entry which is preliminary data.</text>
</comment>
<accession>A0A4S4NEG1</accession>
<dbReference type="OrthoDB" id="977752at2"/>
<dbReference type="Proteomes" id="UP000308528">
    <property type="component" value="Unassembled WGS sequence"/>
</dbReference>
<gene>
    <name evidence="3" type="ORF">E4021_14585</name>
</gene>
<dbReference type="InterPro" id="IPR051056">
    <property type="entry name" value="Glycosyl_Hydrolase_73"/>
</dbReference>
<reference evidence="3 4" key="1">
    <citation type="submission" date="2019-04" db="EMBL/GenBank/DDBJ databases">
        <title>Lewinella litorea sp. nov., isolated from a marine sand.</title>
        <authorList>
            <person name="Yoon J.-H."/>
        </authorList>
    </citation>
    <scope>NUCLEOTIDE SEQUENCE [LARGE SCALE GENOMIC DNA]</scope>
    <source>
        <strain evidence="3 4">HSMS-39</strain>
    </source>
</reference>
<dbReference type="SMART" id="SM00047">
    <property type="entry name" value="LYZ2"/>
    <property type="match status" value="1"/>
</dbReference>
<evidence type="ECO:0000256" key="1">
    <source>
        <dbReference type="ARBA" id="ARBA00022801"/>
    </source>
</evidence>
<dbReference type="PANTHER" id="PTHR33308">
    <property type="entry name" value="PEPTIDOGLYCAN HYDROLASE FLGJ"/>
    <property type="match status" value="1"/>
</dbReference>
<evidence type="ECO:0000313" key="4">
    <source>
        <dbReference type="Proteomes" id="UP000308528"/>
    </source>
</evidence>
<organism evidence="3 4">
    <name type="scientific">Neolewinella litorea</name>
    <dbReference type="NCBI Taxonomy" id="2562452"/>
    <lineage>
        <taxon>Bacteria</taxon>
        <taxon>Pseudomonadati</taxon>
        <taxon>Bacteroidota</taxon>
        <taxon>Saprospiria</taxon>
        <taxon>Saprospirales</taxon>
        <taxon>Lewinellaceae</taxon>
        <taxon>Neolewinella</taxon>
    </lineage>
</organism>
<keyword evidence="4" id="KW-1185">Reference proteome</keyword>
<name>A0A4S4NEG1_9BACT</name>
<sequence>MKVSLTRLLAFAGRHWLRLGLVACALVLLSQKQVNFNVRLGHPDYEAVPAATPAWPAEPTEEGEPPTYLTEDHPAPAARSEGFFARFNFFGGGAADLYEELTRQPEQEVADFVTRFRHVAEAEQEKFGIPASITLATGLLYSKGGRAAAARDFNNYFGLACAGDWQGPTARVAGECVRRYETAWTSFRDFSLLLSEGRFSRLREFGPRDYRRWAAGMQELGFNANDDLARQLQQTIDRYQLFRFD</sequence>
<dbReference type="InterPro" id="IPR002901">
    <property type="entry name" value="MGlyc_endo_b_GlcNAc-like_dom"/>
</dbReference>
<evidence type="ECO:0000313" key="3">
    <source>
        <dbReference type="EMBL" id="THH36491.1"/>
    </source>
</evidence>
<protein>
    <recommendedName>
        <fullName evidence="2">Mannosyl-glycoprotein endo-beta-N-acetylglucosamidase-like domain-containing protein</fullName>
    </recommendedName>
</protein>